<dbReference type="PIRSF" id="PIRSF026622">
    <property type="entry name" value="Proteas_026622"/>
    <property type="match status" value="1"/>
</dbReference>
<name>A0A927EV91_9ACTN</name>
<evidence type="ECO:0000259" key="2">
    <source>
        <dbReference type="Pfam" id="PF02517"/>
    </source>
</evidence>
<keyword evidence="3" id="KW-0645">Protease</keyword>
<organism evidence="3 4">
    <name type="scientific">Streptomyces chumphonensis</name>
    <dbReference type="NCBI Taxonomy" id="1214925"/>
    <lineage>
        <taxon>Bacteria</taxon>
        <taxon>Bacillati</taxon>
        <taxon>Actinomycetota</taxon>
        <taxon>Actinomycetes</taxon>
        <taxon>Kitasatosporales</taxon>
        <taxon>Streptomycetaceae</taxon>
        <taxon>Streptomyces</taxon>
    </lineage>
</organism>
<keyword evidence="3" id="KW-0482">Metalloprotease</keyword>
<gene>
    <name evidence="3" type="ORF">IF129_02105</name>
</gene>
<sequence>MALRTTAAVGAALGVLGAAQWLGVRAPRRARPGVALTATAALLGVARAAGLGRDDLGLAPSRLRAGARLGGAPAALVGVGYAAGAALPATRALFADRRAARTLPGALRQALVDVPLGTVLLEETGFRAVLPALLRERCGAAGADAVAAALFGLWHVVPSGALVEANPALARASGGGARPGRAATAAGNVVVTAAGGALFGLLRRRSGSLLAPALTHTALNAFGYLAAYAVRRAGAPSRPR</sequence>
<feature type="domain" description="CAAX prenyl protease 2/Lysostaphin resistance protein A-like" evidence="2">
    <location>
        <begin position="115"/>
        <end position="222"/>
    </location>
</feature>
<dbReference type="InterPro" id="IPR015837">
    <property type="entry name" value="UCP026622_CAAX_protease"/>
</dbReference>
<keyword evidence="4" id="KW-1185">Reference proteome</keyword>
<keyword evidence="1" id="KW-0472">Membrane</keyword>
<evidence type="ECO:0000313" key="3">
    <source>
        <dbReference type="EMBL" id="MBD3930370.1"/>
    </source>
</evidence>
<dbReference type="GO" id="GO:0080120">
    <property type="term" value="P:CAAX-box protein maturation"/>
    <property type="evidence" value="ECO:0007669"/>
    <property type="project" value="UniProtKB-ARBA"/>
</dbReference>
<feature type="transmembrane region" description="Helical" evidence="1">
    <location>
        <begin position="6"/>
        <end position="24"/>
    </location>
</feature>
<comment type="caution">
    <text evidence="3">The sequence shown here is derived from an EMBL/GenBank/DDBJ whole genome shotgun (WGS) entry which is preliminary data.</text>
</comment>
<keyword evidence="1" id="KW-1133">Transmembrane helix</keyword>
<dbReference type="Pfam" id="PF02517">
    <property type="entry name" value="Rce1-like"/>
    <property type="match status" value="1"/>
</dbReference>
<evidence type="ECO:0000256" key="1">
    <source>
        <dbReference type="SAM" id="Phobius"/>
    </source>
</evidence>
<accession>A0A927EV91</accession>
<dbReference type="GO" id="GO:0008237">
    <property type="term" value="F:metallopeptidase activity"/>
    <property type="evidence" value="ECO:0007669"/>
    <property type="project" value="UniProtKB-KW"/>
</dbReference>
<dbReference type="RefSeq" id="WP_191207654.1">
    <property type="nucleotide sequence ID" value="NZ_BAABKL010000039.1"/>
</dbReference>
<dbReference type="EMBL" id="JACXYU010000001">
    <property type="protein sequence ID" value="MBD3930370.1"/>
    <property type="molecule type" value="Genomic_DNA"/>
</dbReference>
<dbReference type="GO" id="GO:0004175">
    <property type="term" value="F:endopeptidase activity"/>
    <property type="evidence" value="ECO:0007669"/>
    <property type="project" value="UniProtKB-ARBA"/>
</dbReference>
<dbReference type="InterPro" id="IPR003675">
    <property type="entry name" value="Rce1/LyrA-like_dom"/>
</dbReference>
<keyword evidence="3" id="KW-0378">Hydrolase</keyword>
<keyword evidence="1" id="KW-0812">Transmembrane</keyword>
<protein>
    <submittedName>
        <fullName evidence="3">CPBP family intramembrane metalloprotease</fullName>
    </submittedName>
</protein>
<feature type="transmembrane region" description="Helical" evidence="1">
    <location>
        <begin position="208"/>
        <end position="230"/>
    </location>
</feature>
<proteinExistence type="predicted"/>
<reference evidence="3" key="1">
    <citation type="submission" date="2020-09" db="EMBL/GenBank/DDBJ databases">
        <title>Secondary metabolite and genome analysis of marine Streptomyces chumphonensis KK1-2T.</title>
        <authorList>
            <person name="Phongsopitanun W."/>
            <person name="Kanchanasin P."/>
            <person name="Pittayakhajonwut P."/>
            <person name="Suwanborirux K."/>
            <person name="Tanasupawat S."/>
        </authorList>
    </citation>
    <scope>NUCLEOTIDE SEQUENCE</scope>
    <source>
        <strain evidence="3">KK1-2</strain>
    </source>
</reference>
<dbReference type="AlphaFoldDB" id="A0A927EV91"/>
<evidence type="ECO:0000313" key="4">
    <source>
        <dbReference type="Proteomes" id="UP000632289"/>
    </source>
</evidence>
<dbReference type="Proteomes" id="UP000632289">
    <property type="component" value="Unassembled WGS sequence"/>
</dbReference>